<evidence type="ECO:0000313" key="2">
    <source>
        <dbReference type="EMBL" id="MBK1835589.1"/>
    </source>
</evidence>
<dbReference type="RefSeq" id="WP_200393025.1">
    <property type="nucleotide sequence ID" value="NZ_JAENIO010000063.1"/>
</dbReference>
<evidence type="ECO:0000256" key="1">
    <source>
        <dbReference type="SAM" id="MobiDB-lite"/>
    </source>
</evidence>
<dbReference type="Proteomes" id="UP000604083">
    <property type="component" value="Unassembled WGS sequence"/>
</dbReference>
<organism evidence="2 3">
    <name type="scientific">Roseibacillus ishigakijimensis</name>
    <dbReference type="NCBI Taxonomy" id="454146"/>
    <lineage>
        <taxon>Bacteria</taxon>
        <taxon>Pseudomonadati</taxon>
        <taxon>Verrucomicrobiota</taxon>
        <taxon>Verrucomicrobiia</taxon>
        <taxon>Verrucomicrobiales</taxon>
        <taxon>Verrucomicrobiaceae</taxon>
        <taxon>Roseibacillus</taxon>
    </lineage>
</organism>
<comment type="caution">
    <text evidence="2">The sequence shown here is derived from an EMBL/GenBank/DDBJ whole genome shotgun (WGS) entry which is preliminary data.</text>
</comment>
<feature type="region of interest" description="Disordered" evidence="1">
    <location>
        <begin position="242"/>
        <end position="262"/>
    </location>
</feature>
<dbReference type="EMBL" id="JAENIO010000063">
    <property type="protein sequence ID" value="MBK1835589.1"/>
    <property type="molecule type" value="Genomic_DNA"/>
</dbReference>
<name>A0A934RQF5_9BACT</name>
<reference evidence="2" key="1">
    <citation type="submission" date="2021-01" db="EMBL/GenBank/DDBJ databases">
        <title>Modified the classification status of verrucomicrobia.</title>
        <authorList>
            <person name="Feng X."/>
        </authorList>
    </citation>
    <scope>NUCLEOTIDE SEQUENCE</scope>
    <source>
        <strain evidence="2">KCTC 12986</strain>
    </source>
</reference>
<gene>
    <name evidence="2" type="ORF">JIN78_16090</name>
</gene>
<evidence type="ECO:0000313" key="3">
    <source>
        <dbReference type="Proteomes" id="UP000604083"/>
    </source>
</evidence>
<keyword evidence="3" id="KW-1185">Reference proteome</keyword>
<protein>
    <submittedName>
        <fullName evidence="2">Uncharacterized protein</fullName>
    </submittedName>
</protein>
<proteinExistence type="predicted"/>
<sequence>MARAVQKSRFNTILRVYLGKSHENQVEALVAAGCEVVVMEEVPGMVGQERLWPLLALEEDRLVTFTDTSLSGRFLLDVQRTELVAESGLGGWRIPYHIPAAAHEIGYRPINPLRFGSCRSYPVRELLGQFLAACEAGEVSSMAQLPWGGSRPIAGARWPHQDFASWFLMSVLYPRMAAEGLLTLVPAEGEWPFLPLDIEYATWANPASEVLLTRPARDPWETMVPEPRLRVREGAQAYRRTRVKKGPRQGIDGETPAPEVNRLPGHEGGLRSWLGHCQAHCSSEWWIDFSPQLRLGKEGGDLFLDRSYESCDVVTCGSFFLKLSAEMIRLAREEGLNEWREGDLLKVPKLEGPATLWRADFARQFLSRWDSSSFRPEFLLRLQMEQGRARVRHTTTERMGWQVR</sequence>
<accession>A0A934RQF5</accession>
<dbReference type="AlphaFoldDB" id="A0A934RQF5"/>